<evidence type="ECO:0000256" key="1">
    <source>
        <dbReference type="ARBA" id="ARBA00001936"/>
    </source>
</evidence>
<evidence type="ECO:0000256" key="7">
    <source>
        <dbReference type="ARBA" id="ARBA00022801"/>
    </source>
</evidence>
<evidence type="ECO:0000256" key="10">
    <source>
        <dbReference type="ARBA" id="ARBA00023239"/>
    </source>
</evidence>
<dbReference type="GO" id="GO:0046872">
    <property type="term" value="F:metal ion binding"/>
    <property type="evidence" value="ECO:0007669"/>
    <property type="project" value="UniProtKB-KW"/>
</dbReference>
<comment type="caution">
    <text evidence="13">The sequence shown here is derived from an EMBL/GenBank/DDBJ whole genome shotgun (WGS) entry which is preliminary data.</text>
</comment>
<proteinExistence type="inferred from homology"/>
<dbReference type="InterPro" id="IPR037227">
    <property type="entry name" value="EndoU-like"/>
</dbReference>
<evidence type="ECO:0000259" key="12">
    <source>
        <dbReference type="PROSITE" id="PS51959"/>
    </source>
</evidence>
<feature type="region of interest" description="Disordered" evidence="11">
    <location>
        <begin position="393"/>
        <end position="441"/>
    </location>
</feature>
<keyword evidence="10" id="KW-0456">Lyase</keyword>
<dbReference type="Proteomes" id="UP000054636">
    <property type="component" value="Unassembled WGS sequence"/>
</dbReference>
<evidence type="ECO:0000256" key="9">
    <source>
        <dbReference type="ARBA" id="ARBA00023211"/>
    </source>
</evidence>
<evidence type="ECO:0000256" key="11">
    <source>
        <dbReference type="SAM" id="MobiDB-lite"/>
    </source>
</evidence>
<keyword evidence="6" id="KW-0255">Endonuclease</keyword>
<keyword evidence="7" id="KW-0378">Hydrolase</keyword>
<evidence type="ECO:0000256" key="2">
    <source>
        <dbReference type="ARBA" id="ARBA00010168"/>
    </source>
</evidence>
<comment type="cofactor">
    <cofactor evidence="1">
        <name>Mn(2+)</name>
        <dbReference type="ChEBI" id="CHEBI:29035"/>
    </cofactor>
</comment>
<evidence type="ECO:0000256" key="8">
    <source>
        <dbReference type="ARBA" id="ARBA00022884"/>
    </source>
</evidence>
<keyword evidence="4" id="KW-0540">Nuclease</keyword>
<dbReference type="PANTHER" id="PTHR12439">
    <property type="entry name" value="PLACENTAL PROTEIN 11-RELATED"/>
    <property type="match status" value="1"/>
</dbReference>
<dbReference type="GO" id="GO:0016787">
    <property type="term" value="F:hydrolase activity"/>
    <property type="evidence" value="ECO:0007669"/>
    <property type="project" value="UniProtKB-KW"/>
</dbReference>
<dbReference type="PROSITE" id="PS50096">
    <property type="entry name" value="IQ"/>
    <property type="match status" value="1"/>
</dbReference>
<protein>
    <submittedName>
        <fullName evidence="13">Glycogenin-1</fullName>
    </submittedName>
</protein>
<dbReference type="InterPro" id="IPR039787">
    <property type="entry name" value="ENDOU"/>
</dbReference>
<evidence type="ECO:0000313" key="14">
    <source>
        <dbReference type="Proteomes" id="UP000054636"/>
    </source>
</evidence>
<comment type="subunit">
    <text evidence="3">Monomer.</text>
</comment>
<gene>
    <name evidence="13" type="ORF">AM588_10009913</name>
</gene>
<keyword evidence="8" id="KW-0694">RNA-binding</keyword>
<keyword evidence="9" id="KW-0464">Manganese</keyword>
<feature type="compositionally biased region" description="Basic residues" evidence="11">
    <location>
        <begin position="393"/>
        <end position="404"/>
    </location>
</feature>
<evidence type="ECO:0000256" key="4">
    <source>
        <dbReference type="ARBA" id="ARBA00022722"/>
    </source>
</evidence>
<accession>A0A0W8DR91</accession>
<evidence type="ECO:0000313" key="13">
    <source>
        <dbReference type="EMBL" id="KUF98895.1"/>
    </source>
</evidence>
<dbReference type="PROSITE" id="PS51959">
    <property type="entry name" value="ENDOU"/>
    <property type="match status" value="1"/>
</dbReference>
<sequence>MSNAATVTAPSLLAGRTTSYTATLTTDVTLRIGSVIALKVPVLSGGAIVFSSATLAGLVGIDLASTELRVSSPYILLTIAGQDIAAGQTVSITYGNIINAAALSTPPFYVDTRHPNGAIFQVSTATNTLTFTSTTLPSATITPVSYWAGVTTEYNVVFANLAYVPPGSRVEVTFPSHGVTERVTPKELAENNAFLNAVIDTAPMRYAHAWLVKNKKFTGDMQDFKKKLEFIWFGLYRREVRNDSSGFEHVFVGEEKNGKICGCHNWLQVYNEERHGRIDYRGYIRPKQRGCKFMEPHNKEQLITFQFQWEDEMKPVSTSLIGVSPEFEMALYTMCYLNGQENNHVQLGPYLCNIKCFSFGRGKDTKIGTAFPEALPLTEAQAATKIQAILRGSHARVRNPHVRRQAPPPPPGAAWGPPPGGVATPAPQPTRSTGNAWAKPFTQAAPSAPAVAVAAVAGPAPTGAWAKPHKW</sequence>
<dbReference type="GO" id="GO:0004521">
    <property type="term" value="F:RNA endonuclease activity"/>
    <property type="evidence" value="ECO:0007669"/>
    <property type="project" value="InterPro"/>
</dbReference>
<organism evidence="13 14">
    <name type="scientific">Phytophthora nicotianae</name>
    <name type="common">Potato buckeye rot agent</name>
    <name type="synonym">Phytophthora parasitica</name>
    <dbReference type="NCBI Taxonomy" id="4792"/>
    <lineage>
        <taxon>Eukaryota</taxon>
        <taxon>Sar</taxon>
        <taxon>Stramenopiles</taxon>
        <taxon>Oomycota</taxon>
        <taxon>Peronosporomycetes</taxon>
        <taxon>Peronosporales</taxon>
        <taxon>Peronosporaceae</taxon>
        <taxon>Phytophthora</taxon>
    </lineage>
</organism>
<dbReference type="AlphaFoldDB" id="A0A0W8DR91"/>
<dbReference type="CDD" id="cd21159">
    <property type="entry name" value="XendoU"/>
    <property type="match status" value="1"/>
</dbReference>
<dbReference type="Pfam" id="PF09412">
    <property type="entry name" value="XendoU"/>
    <property type="match status" value="1"/>
</dbReference>
<reference evidence="13 14" key="1">
    <citation type="submission" date="2015-11" db="EMBL/GenBank/DDBJ databases">
        <title>Genomes and virulence difference between two physiological races of Phytophthora nicotianae.</title>
        <authorList>
            <person name="Liu H."/>
            <person name="Ma X."/>
            <person name="Yu H."/>
            <person name="Fang D."/>
            <person name="Li Y."/>
            <person name="Wang X."/>
            <person name="Wang W."/>
            <person name="Dong Y."/>
            <person name="Xiao B."/>
        </authorList>
    </citation>
    <scope>NUCLEOTIDE SEQUENCE [LARGE SCALE GENOMIC DNA]</scope>
    <source>
        <strain evidence="14">race 1</strain>
    </source>
</reference>
<dbReference type="EMBL" id="LNFP01000051">
    <property type="protein sequence ID" value="KUF98895.1"/>
    <property type="molecule type" value="Genomic_DNA"/>
</dbReference>
<keyword evidence="5" id="KW-0479">Metal-binding</keyword>
<dbReference type="InterPro" id="IPR018998">
    <property type="entry name" value="EndoU_C"/>
</dbReference>
<name>A0A0W8DR91_PHYNI</name>
<feature type="domain" description="EndoU" evidence="12">
    <location>
        <begin position="175"/>
        <end position="376"/>
    </location>
</feature>
<evidence type="ECO:0000256" key="6">
    <source>
        <dbReference type="ARBA" id="ARBA00022759"/>
    </source>
</evidence>
<feature type="compositionally biased region" description="Pro residues" evidence="11">
    <location>
        <begin position="406"/>
        <end position="420"/>
    </location>
</feature>
<dbReference type="GO" id="GO:0016829">
    <property type="term" value="F:lyase activity"/>
    <property type="evidence" value="ECO:0007669"/>
    <property type="project" value="UniProtKB-KW"/>
</dbReference>
<comment type="similarity">
    <text evidence="2">Belongs to the ENDOU family.</text>
</comment>
<dbReference type="SUPFAM" id="SSF142877">
    <property type="entry name" value="EndoU-like"/>
    <property type="match status" value="1"/>
</dbReference>
<evidence type="ECO:0000256" key="3">
    <source>
        <dbReference type="ARBA" id="ARBA00011245"/>
    </source>
</evidence>
<evidence type="ECO:0000256" key="5">
    <source>
        <dbReference type="ARBA" id="ARBA00022723"/>
    </source>
</evidence>
<dbReference type="GO" id="GO:0003723">
    <property type="term" value="F:RNA binding"/>
    <property type="evidence" value="ECO:0007669"/>
    <property type="project" value="UniProtKB-KW"/>
</dbReference>
<dbReference type="PANTHER" id="PTHR12439:SF11">
    <property type="entry name" value="URIDYLATE-SPECIFIC ENDORIBONUCLEASE"/>
    <property type="match status" value="1"/>
</dbReference>